<reference evidence="3 4" key="1">
    <citation type="submission" date="2013-01" db="EMBL/GenBank/DDBJ databases">
        <title>The Genome Sequence of Clostridium clostridioforme 90A8.</title>
        <authorList>
            <consortium name="The Broad Institute Genome Sequencing Platform"/>
            <person name="Earl A."/>
            <person name="Ward D."/>
            <person name="Feldgarden M."/>
            <person name="Gevers D."/>
            <person name="Courvalin P."/>
            <person name="Lambert T."/>
            <person name="Walker B."/>
            <person name="Young S.K."/>
            <person name="Zeng Q."/>
            <person name="Gargeya S."/>
            <person name="Fitzgerald M."/>
            <person name="Haas B."/>
            <person name="Abouelleil A."/>
            <person name="Alvarado L."/>
            <person name="Arachchi H.M."/>
            <person name="Berlin A.M."/>
            <person name="Chapman S.B."/>
            <person name="Dewar J."/>
            <person name="Goldberg J."/>
            <person name="Griggs A."/>
            <person name="Gujja S."/>
            <person name="Hansen M."/>
            <person name="Howarth C."/>
            <person name="Imamovic A."/>
            <person name="Larimer J."/>
            <person name="McCowan C."/>
            <person name="Murphy C."/>
            <person name="Neiman D."/>
            <person name="Pearson M."/>
            <person name="Priest M."/>
            <person name="Roberts A."/>
            <person name="Saif S."/>
            <person name="Shea T."/>
            <person name="Sisk P."/>
            <person name="Sykes S."/>
            <person name="Wortman J."/>
            <person name="Nusbaum C."/>
            <person name="Birren B."/>
        </authorList>
    </citation>
    <scope>NUCLEOTIDE SEQUENCE [LARGE SCALE GENOMIC DNA]</scope>
    <source>
        <strain evidence="3 4">90A8</strain>
    </source>
</reference>
<feature type="domain" description="ORC1/DEAH AAA+ ATPase" evidence="2">
    <location>
        <begin position="138"/>
        <end position="256"/>
    </location>
</feature>
<dbReference type="Gene3D" id="1.10.260.40">
    <property type="entry name" value="lambda repressor-like DNA-binding domains"/>
    <property type="match status" value="1"/>
</dbReference>
<dbReference type="Gene3D" id="3.40.50.300">
    <property type="entry name" value="P-loop containing nucleotide triphosphate hydrolases"/>
    <property type="match status" value="1"/>
</dbReference>
<dbReference type="HOGENOM" id="CLU_846889_0_0_9"/>
<accession>A0A0E2HGR1</accession>
<gene>
    <name evidence="3" type="ORF">HMPREF1090_00006</name>
</gene>
<dbReference type="Pfam" id="PF13401">
    <property type="entry name" value="AAA_22"/>
    <property type="match status" value="1"/>
</dbReference>
<dbReference type="RefSeq" id="WP_002572747.1">
    <property type="nucleotide sequence ID" value="NZ_KB850976.1"/>
</dbReference>
<name>A0A0E2HGR1_9FIRM</name>
<protein>
    <recommendedName>
        <fullName evidence="2">ORC1/DEAH AAA+ ATPase domain-containing protein</fullName>
    </recommendedName>
</protein>
<dbReference type="InterPro" id="IPR027417">
    <property type="entry name" value="P-loop_NTPase"/>
</dbReference>
<dbReference type="AlphaFoldDB" id="A0A0E2HGR1"/>
<organism evidence="3 4">
    <name type="scientific">[Clostridium] clostridioforme 90A8</name>
    <dbReference type="NCBI Taxonomy" id="999408"/>
    <lineage>
        <taxon>Bacteria</taxon>
        <taxon>Bacillati</taxon>
        <taxon>Bacillota</taxon>
        <taxon>Clostridia</taxon>
        <taxon>Lachnospirales</taxon>
        <taxon>Lachnospiraceae</taxon>
        <taxon>Enterocloster</taxon>
    </lineage>
</organism>
<dbReference type="Proteomes" id="UP000013085">
    <property type="component" value="Unassembled WGS sequence"/>
</dbReference>
<dbReference type="SUPFAM" id="SSF52540">
    <property type="entry name" value="P-loop containing nucleoside triphosphate hydrolases"/>
    <property type="match status" value="1"/>
</dbReference>
<evidence type="ECO:0000256" key="1">
    <source>
        <dbReference type="SAM" id="MobiDB-lite"/>
    </source>
</evidence>
<evidence type="ECO:0000313" key="3">
    <source>
        <dbReference type="EMBL" id="ENZ20077.1"/>
    </source>
</evidence>
<dbReference type="PATRIC" id="fig|999408.3.peg.5"/>
<dbReference type="GO" id="GO:0016887">
    <property type="term" value="F:ATP hydrolysis activity"/>
    <property type="evidence" value="ECO:0007669"/>
    <property type="project" value="InterPro"/>
</dbReference>
<comment type="caution">
    <text evidence="3">The sequence shown here is derived from an EMBL/GenBank/DDBJ whole genome shotgun (WGS) entry which is preliminary data.</text>
</comment>
<dbReference type="GO" id="GO:0003677">
    <property type="term" value="F:DNA binding"/>
    <property type="evidence" value="ECO:0007669"/>
    <property type="project" value="InterPro"/>
</dbReference>
<evidence type="ECO:0000313" key="4">
    <source>
        <dbReference type="Proteomes" id="UP000013085"/>
    </source>
</evidence>
<feature type="compositionally biased region" description="Acidic residues" evidence="1">
    <location>
        <begin position="98"/>
        <end position="109"/>
    </location>
</feature>
<evidence type="ECO:0000259" key="2">
    <source>
        <dbReference type="Pfam" id="PF13401"/>
    </source>
</evidence>
<feature type="region of interest" description="Disordered" evidence="1">
    <location>
        <begin position="90"/>
        <end position="118"/>
    </location>
</feature>
<dbReference type="InterPro" id="IPR010982">
    <property type="entry name" value="Lambda_DNA-bd_dom_sf"/>
</dbReference>
<dbReference type="PANTHER" id="PTHR35894">
    <property type="entry name" value="GENERAL SECRETION PATHWAY PROTEIN A-RELATED"/>
    <property type="match status" value="1"/>
</dbReference>
<dbReference type="EMBL" id="AGYR01000001">
    <property type="protein sequence ID" value="ENZ20077.1"/>
    <property type="molecule type" value="Genomic_DNA"/>
</dbReference>
<proteinExistence type="predicted"/>
<dbReference type="InterPro" id="IPR052026">
    <property type="entry name" value="ExeA_AAA_ATPase_DNA-bind"/>
</dbReference>
<dbReference type="InterPro" id="IPR049945">
    <property type="entry name" value="AAA_22"/>
</dbReference>
<sequence length="349" mass="40598">MKSLAERVCLRLRIINMNKAELAWQFDKEGMKCSRSMLSQYLNGKYPSRPVKLEERLERWLEETEEQEAAFRQEKPQVADKYAQQIARQFASQKEPEEAGEQEPLLEEEAPPRMGSKPDVFESDDYINIVGICNLCQQQQGSAIVVGRSGYGKTYSLKQYARLPRVIYIECNESMSCRDLVRRIEKQLCLPKRYGTNDERLEEICEFFNVNRGYLMIVDEADKLINKYTIKKIELLRTIMDSAAVGMVLAGELSLEAHLAAYDERFANRMDFAYRLHGLGKAEVERYLEDWSVEERAMEVLTSRARNSKNGCFRLFDRTMNNVIRLMREREQTTITETIINEASAMMLL</sequence>
<dbReference type="PANTHER" id="PTHR35894:SF5">
    <property type="entry name" value="MU-LIKE PROPHAGE FLUMU DNA TRANSPOSITION PROTEIN B"/>
    <property type="match status" value="1"/>
</dbReference>